<reference evidence="3" key="3">
    <citation type="submission" date="2016-07" db="EMBL/GenBank/DDBJ databases">
        <title>Evolution of pathogenesis and genome organization in the Tremellales.</title>
        <authorList>
            <person name="Cuomo C."/>
            <person name="Litvintseva A."/>
            <person name="Heitman J."/>
            <person name="Chen Y."/>
            <person name="Sun S."/>
            <person name="Springer D."/>
            <person name="Dromer F."/>
            <person name="Young S."/>
            <person name="Zeng Q."/>
            <person name="Chapman S."/>
            <person name="Gujja S."/>
            <person name="Saif S."/>
            <person name="Birren B."/>
        </authorList>
    </citation>
    <scope>NUCLEOTIDE SEQUENCE</scope>
    <source>
        <strain evidence="3">CBS 10737</strain>
    </source>
</reference>
<dbReference type="EMBL" id="KI894010">
    <property type="protein sequence ID" value="OCF50526.1"/>
    <property type="molecule type" value="Genomic_DNA"/>
</dbReference>
<organism evidence="3">
    <name type="scientific">Kwoniella pini CBS 10737</name>
    <dbReference type="NCBI Taxonomy" id="1296096"/>
    <lineage>
        <taxon>Eukaryota</taxon>
        <taxon>Fungi</taxon>
        <taxon>Dikarya</taxon>
        <taxon>Basidiomycota</taxon>
        <taxon>Agaricomycotina</taxon>
        <taxon>Tremellomycetes</taxon>
        <taxon>Tremellales</taxon>
        <taxon>Cryptococcaceae</taxon>
        <taxon>Kwoniella</taxon>
    </lineage>
</organism>
<reference evidence="4" key="4">
    <citation type="submission" date="2024-02" db="EMBL/GenBank/DDBJ databases">
        <title>Comparative genomics of Cryptococcus and Kwoniella reveals pathogenesis evolution and contrasting modes of karyotype evolution via chromosome fusion or intercentromeric recombination.</title>
        <authorList>
            <person name="Coelho M.A."/>
            <person name="David-Palma M."/>
            <person name="Shea T."/>
            <person name="Bowers K."/>
            <person name="McGinley-Smith S."/>
            <person name="Mohammad A.W."/>
            <person name="Gnirke A."/>
            <person name="Yurkov A.M."/>
            <person name="Nowrousian M."/>
            <person name="Sun S."/>
            <person name="Cuomo C.A."/>
            <person name="Heitman J."/>
        </authorList>
    </citation>
    <scope>NUCLEOTIDE SEQUENCE</scope>
    <source>
        <strain evidence="4">CBS 10737</strain>
    </source>
</reference>
<feature type="region of interest" description="Disordered" evidence="2">
    <location>
        <begin position="533"/>
        <end position="559"/>
    </location>
</feature>
<evidence type="ECO:0000313" key="4">
    <source>
        <dbReference type="EMBL" id="WWC71287.1"/>
    </source>
</evidence>
<dbReference type="STRING" id="1296096.A0A1B9I4U4"/>
<evidence type="ECO:0000313" key="3">
    <source>
        <dbReference type="EMBL" id="OCF50526.1"/>
    </source>
</evidence>
<dbReference type="KEGG" id="kpin:30172220"/>
<feature type="region of interest" description="Disordered" evidence="2">
    <location>
        <begin position="401"/>
        <end position="425"/>
    </location>
</feature>
<dbReference type="PANTHER" id="PTHR45615">
    <property type="entry name" value="MYOSIN HEAVY CHAIN, NON-MUSCLE"/>
    <property type="match status" value="1"/>
</dbReference>
<dbReference type="OrthoDB" id="2593174at2759"/>
<reference evidence="3" key="1">
    <citation type="submission" date="2013-07" db="EMBL/GenBank/DDBJ databases">
        <title>The Genome Sequence of Cryptococcus pinus CBS10737.</title>
        <authorList>
            <consortium name="The Broad Institute Genome Sequencing Platform"/>
            <person name="Cuomo C."/>
            <person name="Litvintseva A."/>
            <person name="Chen Y."/>
            <person name="Heitman J."/>
            <person name="Sun S."/>
            <person name="Springer D."/>
            <person name="Dromer F."/>
            <person name="Young S.K."/>
            <person name="Zeng Q."/>
            <person name="Gargeya S."/>
            <person name="Fitzgerald M."/>
            <person name="Abouelleil A."/>
            <person name="Alvarado L."/>
            <person name="Berlin A.M."/>
            <person name="Chapman S.B."/>
            <person name="Dewar J."/>
            <person name="Goldberg J."/>
            <person name="Griggs A."/>
            <person name="Gujja S."/>
            <person name="Hansen M."/>
            <person name="Howarth C."/>
            <person name="Imamovic A."/>
            <person name="Larimer J."/>
            <person name="McCowan C."/>
            <person name="Murphy C."/>
            <person name="Pearson M."/>
            <person name="Priest M."/>
            <person name="Roberts A."/>
            <person name="Saif S."/>
            <person name="Shea T."/>
            <person name="Sykes S."/>
            <person name="Wortman J."/>
            <person name="Nusbaum C."/>
            <person name="Birren B."/>
        </authorList>
    </citation>
    <scope>NUCLEOTIDE SEQUENCE [LARGE SCALE GENOMIC DNA]</scope>
    <source>
        <strain evidence="3">CBS 10737</strain>
    </source>
</reference>
<accession>A0A1B9I4U4</accession>
<protein>
    <submittedName>
        <fullName evidence="3">Uncharacterized protein</fullName>
    </submittedName>
</protein>
<feature type="coiled-coil region" evidence="1">
    <location>
        <begin position="901"/>
        <end position="935"/>
    </location>
</feature>
<proteinExistence type="predicted"/>
<keyword evidence="5" id="KW-1185">Reference proteome</keyword>
<feature type="region of interest" description="Disordered" evidence="2">
    <location>
        <begin position="1026"/>
        <end position="1045"/>
    </location>
</feature>
<dbReference type="GeneID" id="30172220"/>
<evidence type="ECO:0000256" key="2">
    <source>
        <dbReference type="SAM" id="MobiDB-lite"/>
    </source>
</evidence>
<feature type="region of interest" description="Disordered" evidence="2">
    <location>
        <begin position="942"/>
        <end position="1013"/>
    </location>
</feature>
<feature type="coiled-coil region" evidence="1">
    <location>
        <begin position="564"/>
        <end position="868"/>
    </location>
</feature>
<dbReference type="PANTHER" id="PTHR45615:SF80">
    <property type="entry name" value="GRIP DOMAIN-CONTAINING PROTEIN"/>
    <property type="match status" value="1"/>
</dbReference>
<feature type="compositionally biased region" description="Polar residues" evidence="2">
    <location>
        <begin position="1001"/>
        <end position="1013"/>
    </location>
</feature>
<evidence type="ECO:0000256" key="1">
    <source>
        <dbReference type="SAM" id="Coils"/>
    </source>
</evidence>
<feature type="region of interest" description="Disordered" evidence="2">
    <location>
        <begin position="34"/>
        <end position="72"/>
    </location>
</feature>
<feature type="compositionally biased region" description="Polar residues" evidence="2">
    <location>
        <begin position="946"/>
        <end position="960"/>
    </location>
</feature>
<feature type="region of interest" description="Disordered" evidence="2">
    <location>
        <begin position="146"/>
        <end position="165"/>
    </location>
</feature>
<evidence type="ECO:0000313" key="5">
    <source>
        <dbReference type="Proteomes" id="UP000094020"/>
    </source>
</evidence>
<dbReference type="RefSeq" id="XP_019011745.1">
    <property type="nucleotide sequence ID" value="XM_019155591.1"/>
</dbReference>
<name>A0A1B9I4U4_9TREE</name>
<dbReference type="EMBL" id="CP144525">
    <property type="protein sequence ID" value="WWC71287.1"/>
    <property type="molecule type" value="Genomic_DNA"/>
</dbReference>
<feature type="region of interest" description="Disordered" evidence="2">
    <location>
        <begin position="1"/>
        <end position="22"/>
    </location>
</feature>
<feature type="compositionally biased region" description="Low complexity" evidence="2">
    <location>
        <begin position="46"/>
        <end position="58"/>
    </location>
</feature>
<feature type="compositionally biased region" description="Polar residues" evidence="2">
    <location>
        <begin position="414"/>
        <end position="425"/>
    </location>
</feature>
<reference evidence="4" key="2">
    <citation type="submission" date="2013-07" db="EMBL/GenBank/DDBJ databases">
        <authorList>
            <consortium name="The Broad Institute Genome Sequencing Platform"/>
            <person name="Cuomo C."/>
            <person name="Litvintseva A."/>
            <person name="Chen Y."/>
            <person name="Heitman J."/>
            <person name="Sun S."/>
            <person name="Springer D."/>
            <person name="Dromer F."/>
            <person name="Young S.K."/>
            <person name="Zeng Q."/>
            <person name="Gargeya S."/>
            <person name="Fitzgerald M."/>
            <person name="Abouelleil A."/>
            <person name="Alvarado L."/>
            <person name="Berlin A.M."/>
            <person name="Chapman S.B."/>
            <person name="Dewar J."/>
            <person name="Goldberg J."/>
            <person name="Griggs A."/>
            <person name="Gujja S."/>
            <person name="Hansen M."/>
            <person name="Howarth C."/>
            <person name="Imamovic A."/>
            <person name="Larimer J."/>
            <person name="McCowan C."/>
            <person name="Murphy C."/>
            <person name="Pearson M."/>
            <person name="Priest M."/>
            <person name="Roberts A."/>
            <person name="Saif S."/>
            <person name="Shea T."/>
            <person name="Sykes S."/>
            <person name="Wortman J."/>
            <person name="Nusbaum C."/>
            <person name="Birren B."/>
        </authorList>
    </citation>
    <scope>NUCLEOTIDE SEQUENCE</scope>
    <source>
        <strain evidence="4">CBS 10737</strain>
    </source>
</reference>
<keyword evidence="1" id="KW-0175">Coiled coil</keyword>
<dbReference type="AlphaFoldDB" id="A0A1B9I4U4"/>
<dbReference type="Proteomes" id="UP000094020">
    <property type="component" value="Chromosome 7"/>
</dbReference>
<gene>
    <name evidence="3" type="ORF">I206_03851</name>
    <name evidence="4" type="ORF">I206_105240</name>
</gene>
<sequence>MSALAGPGPSTMASTSMVPTSARMKVKKRVINLVNPADPQDFSTQSISPSASPNASSRSIEEEGDMNPPTLRFSQTTQTFNYTPGVKGILRSTGTPGSGNGVRFFPKNKFRIITPNASVHQPTPKPPPSPTNSFFSQLLAVTIPSISSPRRSSSDVGKADESWEVPGQEGEISLIASSTISEDENRSIIVHNWDEQVDEREIEDSIDIYENENEKENSWNGQPNIHCSPLTLPEEPDNTSKEISMISFGQNDKEEMISVDFNYPEDMSNLLSTKFQSDENSFSIADPPSTSTIIAPHREILSPVREESISNGTEDEFWNNPSNNENQAVEQDISIVSDRSEDLNDLSNPTIRRPAISTQITQPMDSPTPNPIGPYTSSIFADMSAEQADLTWPLTRRSEEEELSSNFVSPIKSPPSSGGNLQTPKATGDVTQFFDTTMTMSFSSPSPSSLTSTLVLRQSPQNKDLIVPTQKMIEAQISHTQALKAELELYKDLARKLQNEVSERDECLAKVNLRALDAELLHNQVKDLEKELARKSISPSPSPTLRAGLRPSSASTNGAMCDRTMTAQNEAKELEITLAKAKADSQDLVRQLNEMRIQKDGLEKELRQTQSQKMQLEEQERDKLVKDQAIQEELEILKRELEYAHRQIKQTEGKRHDDRQEEIDELQRELDDARQRISNADEMQDELHALKAELESAHNQLDEFESKADVEKELHEVQRELHEAHEEIERLNDKEEEVEALHAELRSAQDKIENLESQSFKLSYEQDLQNANEKIADLKILNKELTEARLVDEDEIEKLVSQLDKHQGYKKSEENARKRIEEVERRFEIEQRIREDIEKKLQEEENFIHDLEKENEILRQQLANSDGQSTLSRSPVDPSISALKDEITKLRSETASKDLEIVNLQKRKAELKEDREMLNIALDSKQQEVELMKRKFSVKGIAGSTPLGNSRKINNNNLDTPSVIDETPLPGKGRSSIQNRRKSSLNLTQTPLPNIPKHLPSLQTPSNNKHGIQLYPSTRLTSRVMKKVEEEENVPPLKRRERMLA</sequence>